<dbReference type="AlphaFoldDB" id="A0A8T1V4Q4"/>
<evidence type="ECO:0000313" key="2">
    <source>
        <dbReference type="EMBL" id="KAG7375961.1"/>
    </source>
</evidence>
<dbReference type="Proteomes" id="UP000694044">
    <property type="component" value="Unassembled WGS sequence"/>
</dbReference>
<sequence length="144" mass="15607">MEVNITLVDDLLARADTDSKLSTTAVAKARKDRATQCGIINPNCTFGPNEKQTAFLQAALLLEALGEGDFISVDHARSFLVEEKIPSDYVKSAVSVSVATLTANYGELVGQAAHTNTQIGLPFAFVIVRRNDQTQFKSITCRQC</sequence>
<organism evidence="2 3">
    <name type="scientific">Phytophthora pseudosyringae</name>
    <dbReference type="NCBI Taxonomy" id="221518"/>
    <lineage>
        <taxon>Eukaryota</taxon>
        <taxon>Sar</taxon>
        <taxon>Stramenopiles</taxon>
        <taxon>Oomycota</taxon>
        <taxon>Peronosporomycetes</taxon>
        <taxon>Peronosporales</taxon>
        <taxon>Peronosporaceae</taxon>
        <taxon>Phytophthora</taxon>
    </lineage>
</organism>
<dbReference type="PANTHER" id="PTHR33577:SF9">
    <property type="entry name" value="PEROXIDASE STCC"/>
    <property type="match status" value="1"/>
</dbReference>
<name>A0A8T1V4Q4_9STRA</name>
<dbReference type="EMBL" id="JAGDFM010000865">
    <property type="protein sequence ID" value="KAG7375961.1"/>
    <property type="molecule type" value="Genomic_DNA"/>
</dbReference>
<comment type="caution">
    <text evidence="2">The sequence shown here is derived from an EMBL/GenBank/DDBJ whole genome shotgun (WGS) entry which is preliminary data.</text>
</comment>
<dbReference type="InterPro" id="IPR000028">
    <property type="entry name" value="Chloroperoxidase"/>
</dbReference>
<accession>A0A8T1V4Q4</accession>
<feature type="domain" description="Heme haloperoxidase family profile" evidence="1">
    <location>
        <begin position="2"/>
        <end position="92"/>
    </location>
</feature>
<dbReference type="OrthoDB" id="407298at2759"/>
<evidence type="ECO:0000259" key="1">
    <source>
        <dbReference type="Pfam" id="PF01328"/>
    </source>
</evidence>
<dbReference type="PANTHER" id="PTHR33577">
    <property type="entry name" value="STERIGMATOCYSTIN BIOSYNTHESIS PEROXIDASE STCC-RELATED"/>
    <property type="match status" value="1"/>
</dbReference>
<keyword evidence="3" id="KW-1185">Reference proteome</keyword>
<dbReference type="GO" id="GO:0004601">
    <property type="term" value="F:peroxidase activity"/>
    <property type="evidence" value="ECO:0007669"/>
    <property type="project" value="InterPro"/>
</dbReference>
<protein>
    <recommendedName>
        <fullName evidence="1">Heme haloperoxidase family profile domain-containing protein</fullName>
    </recommendedName>
</protein>
<evidence type="ECO:0000313" key="3">
    <source>
        <dbReference type="Proteomes" id="UP000694044"/>
    </source>
</evidence>
<gene>
    <name evidence="2" type="ORF">PHYPSEUDO_014780</name>
</gene>
<proteinExistence type="predicted"/>
<reference evidence="2" key="1">
    <citation type="submission" date="2021-02" db="EMBL/GenBank/DDBJ databases">
        <authorList>
            <person name="Palmer J.M."/>
        </authorList>
    </citation>
    <scope>NUCLEOTIDE SEQUENCE</scope>
    <source>
        <strain evidence="2">SCRP734</strain>
    </source>
</reference>
<dbReference type="Pfam" id="PF01328">
    <property type="entry name" value="Peroxidase_2"/>
    <property type="match status" value="1"/>
</dbReference>